<dbReference type="Pfam" id="PF00565">
    <property type="entry name" value="SNase"/>
    <property type="match status" value="1"/>
</dbReference>
<dbReference type="PROSITE" id="PS50830">
    <property type="entry name" value="TNASE_3"/>
    <property type="match status" value="1"/>
</dbReference>
<reference evidence="7" key="1">
    <citation type="submission" date="2017-09" db="EMBL/GenBank/DDBJ databases">
        <title>Depth-based differentiation of microbial function through sediment-hosted aquifers and enrichment of novel symbionts in the deep terrestrial subsurface.</title>
        <authorList>
            <person name="Probst A.J."/>
            <person name="Ladd B."/>
            <person name="Jarett J.K."/>
            <person name="Geller-Mcgrath D.E."/>
            <person name="Sieber C.M.K."/>
            <person name="Emerson J.B."/>
            <person name="Anantharaman K."/>
            <person name="Thomas B.C."/>
            <person name="Malmstrom R."/>
            <person name="Stieglmeier M."/>
            <person name="Klingl A."/>
            <person name="Woyke T."/>
            <person name="Ryan C.M."/>
            <person name="Banfield J.F."/>
        </authorList>
    </citation>
    <scope>NUCLEOTIDE SEQUENCE [LARGE SCALE GENOMIC DNA]</scope>
</reference>
<dbReference type="EMBL" id="PEZV01000001">
    <property type="protein sequence ID" value="PIT97708.1"/>
    <property type="molecule type" value="Genomic_DNA"/>
</dbReference>
<evidence type="ECO:0000259" key="5">
    <source>
        <dbReference type="PROSITE" id="PS50830"/>
    </source>
</evidence>
<feature type="transmembrane region" description="Helical" evidence="4">
    <location>
        <begin position="27"/>
        <end position="46"/>
    </location>
</feature>
<keyword evidence="4" id="KW-0472">Membrane</keyword>
<keyword evidence="4" id="KW-1133">Transmembrane helix</keyword>
<dbReference type="InterPro" id="IPR016071">
    <property type="entry name" value="Staphylococal_nuclease_OB-fold"/>
</dbReference>
<protein>
    <recommendedName>
        <fullName evidence="5">TNase-like domain-containing protein</fullName>
    </recommendedName>
</protein>
<feature type="domain" description="TNase-like" evidence="5">
    <location>
        <begin position="53"/>
        <end position="176"/>
    </location>
</feature>
<evidence type="ECO:0000313" key="7">
    <source>
        <dbReference type="Proteomes" id="UP000228596"/>
    </source>
</evidence>
<keyword evidence="2" id="KW-0255">Endonuclease</keyword>
<dbReference type="AlphaFoldDB" id="A0A2M6WY18"/>
<evidence type="ECO:0000313" key="6">
    <source>
        <dbReference type="EMBL" id="PIT97708.1"/>
    </source>
</evidence>
<evidence type="ECO:0000256" key="3">
    <source>
        <dbReference type="ARBA" id="ARBA00022801"/>
    </source>
</evidence>
<evidence type="ECO:0000256" key="1">
    <source>
        <dbReference type="ARBA" id="ARBA00022722"/>
    </source>
</evidence>
<accession>A0A2M6WY18</accession>
<gene>
    <name evidence="6" type="ORF">COT77_00155</name>
</gene>
<dbReference type="PANTHER" id="PTHR12302:SF3">
    <property type="entry name" value="SERINE_THREONINE-PROTEIN KINASE 31"/>
    <property type="match status" value="1"/>
</dbReference>
<dbReference type="PANTHER" id="PTHR12302">
    <property type="entry name" value="EBNA2 BINDING PROTEIN P100"/>
    <property type="match status" value="1"/>
</dbReference>
<comment type="caution">
    <text evidence="6">The sequence shown here is derived from an EMBL/GenBank/DDBJ whole genome shotgun (WGS) entry which is preliminary data.</text>
</comment>
<evidence type="ECO:0000256" key="2">
    <source>
        <dbReference type="ARBA" id="ARBA00022759"/>
    </source>
</evidence>
<dbReference type="InterPro" id="IPR035437">
    <property type="entry name" value="SNase_OB-fold_sf"/>
</dbReference>
<feature type="non-terminal residue" evidence="6">
    <location>
        <position position="1"/>
    </location>
</feature>
<keyword evidence="4" id="KW-0812">Transmembrane</keyword>
<dbReference type="SMART" id="SM00318">
    <property type="entry name" value="SNc"/>
    <property type="match status" value="1"/>
</dbReference>
<evidence type="ECO:0000256" key="4">
    <source>
        <dbReference type="SAM" id="Phobius"/>
    </source>
</evidence>
<sequence length="258" mass="28905">KKKGVILKRFNVILKSFQDPTNNKNKLILIFGAIIIVSLGLNAYLADKISQSPPDTHQVLKVFDGDSFSIPPDQSVRLAFLDAPAIDLCYGQEAKEGLENLIAGKNVKIKKITKDHYGRTVALVYSGNRLVNREILANGWAKYDSQSASKELKEVIEQLKAVNQKAKENQIGIWSEQCYQKENKQNPACNIKGNISTHNGDKIYHYPGCNHYEQTIVELNTGEQWFCSEKEAVEAGFTKSEHCFINYQKPKSPSSPSS</sequence>
<dbReference type="SUPFAM" id="SSF50199">
    <property type="entry name" value="Staphylococcal nuclease"/>
    <property type="match status" value="1"/>
</dbReference>
<dbReference type="Proteomes" id="UP000228596">
    <property type="component" value="Unassembled WGS sequence"/>
</dbReference>
<organism evidence="6 7">
    <name type="scientific">Candidatus Berkelbacteria bacterium CG10_big_fil_rev_8_21_14_0_10_41_12</name>
    <dbReference type="NCBI Taxonomy" id="1974513"/>
    <lineage>
        <taxon>Bacteria</taxon>
        <taxon>Candidatus Berkelbacteria</taxon>
    </lineage>
</organism>
<dbReference type="GO" id="GO:0004519">
    <property type="term" value="F:endonuclease activity"/>
    <property type="evidence" value="ECO:0007669"/>
    <property type="project" value="UniProtKB-KW"/>
</dbReference>
<dbReference type="GO" id="GO:0016787">
    <property type="term" value="F:hydrolase activity"/>
    <property type="evidence" value="ECO:0007669"/>
    <property type="project" value="UniProtKB-KW"/>
</dbReference>
<proteinExistence type="predicted"/>
<dbReference type="Gene3D" id="2.40.50.90">
    <property type="match status" value="1"/>
</dbReference>
<keyword evidence="1" id="KW-0540">Nuclease</keyword>
<name>A0A2M6WY18_9BACT</name>
<keyword evidence="3" id="KW-0378">Hydrolase</keyword>